<accession>A0ABP8EVY8</accession>
<protein>
    <submittedName>
        <fullName evidence="2">Uncharacterized protein</fullName>
    </submittedName>
</protein>
<feature type="compositionally biased region" description="Low complexity" evidence="1">
    <location>
        <begin position="23"/>
        <end position="38"/>
    </location>
</feature>
<feature type="region of interest" description="Disordered" evidence="1">
    <location>
        <begin position="1"/>
        <end position="53"/>
    </location>
</feature>
<reference evidence="3" key="1">
    <citation type="journal article" date="2019" name="Int. J. Syst. Evol. Microbiol.">
        <title>The Global Catalogue of Microorganisms (GCM) 10K type strain sequencing project: providing services to taxonomists for standard genome sequencing and annotation.</title>
        <authorList>
            <consortium name="The Broad Institute Genomics Platform"/>
            <consortium name="The Broad Institute Genome Sequencing Center for Infectious Disease"/>
            <person name="Wu L."/>
            <person name="Ma J."/>
        </authorList>
    </citation>
    <scope>NUCLEOTIDE SEQUENCE [LARGE SCALE GENOMIC DNA]</scope>
    <source>
        <strain evidence="3">JCM 17459</strain>
    </source>
</reference>
<dbReference type="EMBL" id="BAABBA010000011">
    <property type="protein sequence ID" value="GAA4288138.1"/>
    <property type="molecule type" value="Genomic_DNA"/>
</dbReference>
<evidence type="ECO:0000256" key="1">
    <source>
        <dbReference type="SAM" id="MobiDB-lite"/>
    </source>
</evidence>
<keyword evidence="3" id="KW-1185">Reference proteome</keyword>
<evidence type="ECO:0000313" key="2">
    <source>
        <dbReference type="EMBL" id="GAA4288138.1"/>
    </source>
</evidence>
<sequence length="74" mass="7380">MLRGSGASGAAVPAGAGDAGRRTANVAASVAVQASTAAQRREDRGHGGRAKSRCADNRCAENMASELLGTRTPV</sequence>
<name>A0ABP8EVY8_9MICO</name>
<comment type="caution">
    <text evidence="2">The sequence shown here is derived from an EMBL/GenBank/DDBJ whole genome shotgun (WGS) entry which is preliminary data.</text>
</comment>
<feature type="compositionally biased region" description="Low complexity" evidence="1">
    <location>
        <begin position="1"/>
        <end position="16"/>
    </location>
</feature>
<evidence type="ECO:0000313" key="3">
    <source>
        <dbReference type="Proteomes" id="UP001499841"/>
    </source>
</evidence>
<gene>
    <name evidence="2" type="ORF">GCM10022262_24980</name>
</gene>
<proteinExistence type="predicted"/>
<dbReference type="Proteomes" id="UP001499841">
    <property type="component" value="Unassembled WGS sequence"/>
</dbReference>
<organism evidence="2 3">
    <name type="scientific">Georgenia daeguensis</name>
    <dbReference type="NCBI Taxonomy" id="908355"/>
    <lineage>
        <taxon>Bacteria</taxon>
        <taxon>Bacillati</taxon>
        <taxon>Actinomycetota</taxon>
        <taxon>Actinomycetes</taxon>
        <taxon>Micrococcales</taxon>
        <taxon>Bogoriellaceae</taxon>
        <taxon>Georgenia</taxon>
    </lineage>
</organism>